<dbReference type="CDD" id="cd00947">
    <property type="entry name" value="TBP_aldolase_IIB"/>
    <property type="match status" value="1"/>
</dbReference>
<proteinExistence type="inferred from homology"/>
<keyword evidence="2 3" id="KW-0862">Zinc</keyword>
<accession>A0A4T0VGL8</accession>
<feature type="active site" description="Proton donor" evidence="1">
    <location>
        <position position="88"/>
    </location>
</feature>
<dbReference type="OrthoDB" id="2558351at2759"/>
<protein>
    <recommendedName>
        <fullName evidence="3">Fructose-bisphosphate aldolase</fullName>
        <shortName evidence="3">FBP aldolase</shortName>
        <ecNumber evidence="3">4.1.2.13</ecNumber>
    </recommendedName>
</protein>
<feature type="binding site" evidence="2">
    <location>
        <position position="218"/>
    </location>
    <ligand>
        <name>Zn(2+)</name>
        <dbReference type="ChEBI" id="CHEBI:29105"/>
        <label>1</label>
        <note>catalytic</note>
    </ligand>
</feature>
<evidence type="ECO:0000256" key="3">
    <source>
        <dbReference type="RuleBase" id="RU366023"/>
    </source>
</evidence>
<dbReference type="PIRSF" id="PIRSF001359">
    <property type="entry name" value="F_bP_aldolase_II"/>
    <property type="match status" value="1"/>
</dbReference>
<feature type="binding site" evidence="2">
    <location>
        <position position="187"/>
    </location>
    <ligand>
        <name>Zn(2+)</name>
        <dbReference type="ChEBI" id="CHEBI:29105"/>
        <label>1</label>
        <note>catalytic</note>
    </ligand>
</feature>
<dbReference type="EC" id="4.1.2.13" evidence="3"/>
<dbReference type="GO" id="GO:0008270">
    <property type="term" value="F:zinc ion binding"/>
    <property type="evidence" value="ECO:0007669"/>
    <property type="project" value="UniProtKB-UniRule"/>
</dbReference>
<dbReference type="Proteomes" id="UP000305883">
    <property type="component" value="Unassembled WGS sequence"/>
</dbReference>
<evidence type="ECO:0000256" key="1">
    <source>
        <dbReference type="PIRSR" id="PIRSR001359-1"/>
    </source>
</evidence>
<feature type="binding site" evidence="2">
    <location>
        <position position="141"/>
    </location>
    <ligand>
        <name>Zn(2+)</name>
        <dbReference type="ChEBI" id="CHEBI:29105"/>
        <label>2</label>
    </ligand>
</feature>
<comment type="cofactor">
    <cofactor evidence="2 3">
        <name>Zn(2+)</name>
        <dbReference type="ChEBI" id="CHEBI:29105"/>
    </cofactor>
    <text evidence="2 3">Binds 2 Zn(2+) ions per subunit. One is catalytic and the other provides a structural contribution.</text>
</comment>
<dbReference type="InterPro" id="IPR013785">
    <property type="entry name" value="Aldolase_TIM"/>
</dbReference>
<dbReference type="SUPFAM" id="SSF51569">
    <property type="entry name" value="Aldolase"/>
    <property type="match status" value="1"/>
</dbReference>
<evidence type="ECO:0000313" key="5">
    <source>
        <dbReference type="Proteomes" id="UP000305883"/>
    </source>
</evidence>
<dbReference type="PANTHER" id="PTHR30304:SF0">
    <property type="entry name" value="D-TAGATOSE-1,6-BISPHOSPHATE ALDOLASE SUBUNIT GATY-RELATED"/>
    <property type="match status" value="1"/>
</dbReference>
<keyword evidence="2 3" id="KW-0479">Metal-binding</keyword>
<comment type="function">
    <text evidence="3">Catalyzes the aldol condensation of dihydroxyacetone phosphate (DHAP or glycerone-phosphate) with glyceraldehyde 3-phosphate (G3P) to form fructose 1,6-bisphosphate (FBP) in gluconeogenesis and the reverse reaction in glycolysis.</text>
</comment>
<dbReference type="GO" id="GO:0004332">
    <property type="term" value="F:fructose-bisphosphate aldolase activity"/>
    <property type="evidence" value="ECO:0007669"/>
    <property type="project" value="UniProtKB-EC"/>
</dbReference>
<dbReference type="GO" id="GO:0006096">
    <property type="term" value="P:glycolytic process"/>
    <property type="evidence" value="ECO:0007669"/>
    <property type="project" value="UniProtKB-UniPathway"/>
</dbReference>
<evidence type="ECO:0000313" key="4">
    <source>
        <dbReference type="EMBL" id="TIC91041.1"/>
    </source>
</evidence>
<comment type="caution">
    <text evidence="4">The sequence shown here is derived from an EMBL/GenBank/DDBJ whole genome shotgun (WGS) entry which is preliminary data.</text>
</comment>
<gene>
    <name evidence="4" type="ORF">CH35J_011293</name>
</gene>
<comment type="catalytic activity">
    <reaction evidence="3">
        <text>beta-D-fructose 1,6-bisphosphate = D-glyceraldehyde 3-phosphate + dihydroxyacetone phosphate</text>
        <dbReference type="Rhea" id="RHEA:14729"/>
        <dbReference type="ChEBI" id="CHEBI:32966"/>
        <dbReference type="ChEBI" id="CHEBI:57642"/>
        <dbReference type="ChEBI" id="CHEBI:59776"/>
        <dbReference type="EC" id="4.1.2.13"/>
    </reaction>
</comment>
<reference evidence="4 5" key="1">
    <citation type="journal article" date="2019" name="Genome Biol. Evol.">
        <title>Genomic Plasticity Mediated by Transposable Elements in the Plant Pathogenic Fungus Colletotrichum higginsianum.</title>
        <authorList>
            <person name="Tsushima A."/>
            <person name="Gan P."/>
            <person name="Kumakura N."/>
            <person name="Narusaka M."/>
            <person name="Takano Y."/>
            <person name="Narusaka Y."/>
            <person name="Shirasu K."/>
        </authorList>
    </citation>
    <scope>NUCLEOTIDE SEQUENCE [LARGE SCALE GENOMIC DNA]</scope>
    <source>
        <strain evidence="4 5">MAFF305635-RFP</strain>
    </source>
</reference>
<dbReference type="AlphaFoldDB" id="A0A4T0VGL8"/>
<dbReference type="UniPathway" id="UPA00109">
    <property type="reaction ID" value="UER00183"/>
</dbReference>
<feature type="binding site" evidence="2">
    <location>
        <position position="111"/>
    </location>
    <ligand>
        <name>Zn(2+)</name>
        <dbReference type="ChEBI" id="CHEBI:29105"/>
        <label>2</label>
    </ligand>
</feature>
<evidence type="ECO:0000256" key="2">
    <source>
        <dbReference type="PIRSR" id="PIRSR001359-3"/>
    </source>
</evidence>
<dbReference type="InterPro" id="IPR050246">
    <property type="entry name" value="Class_II_FBP_aldolase"/>
</dbReference>
<comment type="pathway">
    <text evidence="3">Carbohydrate degradation; glycolysis; D-glyceraldehyde 3-phosphate and glycerone phosphate from D-glucose: step 4/4.</text>
</comment>
<dbReference type="Pfam" id="PF01116">
    <property type="entry name" value="F_bP_aldolase"/>
    <property type="match status" value="1"/>
</dbReference>
<sequence length="290" mass="31548">MTVPATWRDSNRTIQILAKAEAGRYGVIAAIAYNLEQIHGLVSAAEQARSPLIIQFFPWAVTFADGLLVRAAKDAVSRAVVPISIHLDHAQDEAIIQHAADHLPFNSIMVDMSHYDKAENLSKTAKWVEYCHERGIATEAEPGRIEGAEDGVMDTAGLEASKTTPEEVDEFIATGVDSLAPAFGNVHGEYGKQGPQLDFERFGRIRTQIAGRARVALHGTNGFSPELMRQCVAAGATKINVNKLVLDDYYAHLKSQVAQLPHTTLIEEGTSKVTLQTKEWMEICGSAGQA</sequence>
<organism evidence="4 5">
    <name type="scientific">Colletotrichum higginsianum</name>
    <dbReference type="NCBI Taxonomy" id="80884"/>
    <lineage>
        <taxon>Eukaryota</taxon>
        <taxon>Fungi</taxon>
        <taxon>Dikarya</taxon>
        <taxon>Ascomycota</taxon>
        <taxon>Pezizomycotina</taxon>
        <taxon>Sordariomycetes</taxon>
        <taxon>Hypocreomycetidae</taxon>
        <taxon>Glomerellales</taxon>
        <taxon>Glomerellaceae</taxon>
        <taxon>Colletotrichum</taxon>
        <taxon>Colletotrichum destructivum species complex</taxon>
    </lineage>
</organism>
<comment type="similarity">
    <text evidence="3">Belongs to the class II fructose-bisphosphate aldolase family.</text>
</comment>
<keyword evidence="3" id="KW-0324">Glycolysis</keyword>
<name>A0A4T0VGL8_9PEZI</name>
<feature type="binding site" evidence="2">
    <location>
        <position position="89"/>
    </location>
    <ligand>
        <name>Zn(2+)</name>
        <dbReference type="ChEBI" id="CHEBI:29105"/>
        <label>1</label>
        <note>catalytic</note>
    </ligand>
</feature>
<dbReference type="Gene3D" id="3.20.20.70">
    <property type="entry name" value="Aldolase class I"/>
    <property type="match status" value="1"/>
</dbReference>
<dbReference type="PANTHER" id="PTHR30304">
    <property type="entry name" value="D-TAGATOSE-1,6-BISPHOSPHATE ALDOLASE"/>
    <property type="match status" value="1"/>
</dbReference>
<dbReference type="EMBL" id="MWPZ01000010">
    <property type="protein sequence ID" value="TIC91041.1"/>
    <property type="molecule type" value="Genomic_DNA"/>
</dbReference>
<keyword evidence="3" id="KW-0456">Lyase</keyword>
<dbReference type="InterPro" id="IPR000771">
    <property type="entry name" value="FBA_II"/>
</dbReference>